<dbReference type="EMBL" id="CP003154">
    <property type="protein sequence ID" value="AFL72225.1"/>
    <property type="molecule type" value="Genomic_DNA"/>
</dbReference>
<evidence type="ECO:0000313" key="2">
    <source>
        <dbReference type="Proteomes" id="UP000006062"/>
    </source>
</evidence>
<proteinExistence type="predicted"/>
<gene>
    <name evidence="1" type="ordered locus">Thivi_0149</name>
</gene>
<name>I3Y5F7_THIV6</name>
<evidence type="ECO:0000313" key="1">
    <source>
        <dbReference type="EMBL" id="AFL72225.1"/>
    </source>
</evidence>
<dbReference type="Proteomes" id="UP000006062">
    <property type="component" value="Chromosome"/>
</dbReference>
<keyword evidence="2" id="KW-1185">Reference proteome</keyword>
<dbReference type="STRING" id="765911.Thivi_0149"/>
<reference evidence="1 2" key="1">
    <citation type="submission" date="2012-06" db="EMBL/GenBank/DDBJ databases">
        <title>Complete sequence of Thiocystis violascens DSM 198.</title>
        <authorList>
            <consortium name="US DOE Joint Genome Institute"/>
            <person name="Lucas S."/>
            <person name="Han J."/>
            <person name="Lapidus A."/>
            <person name="Cheng J.-F."/>
            <person name="Goodwin L."/>
            <person name="Pitluck S."/>
            <person name="Peters L."/>
            <person name="Ovchinnikova G."/>
            <person name="Teshima H."/>
            <person name="Detter J.C."/>
            <person name="Han C."/>
            <person name="Tapia R."/>
            <person name="Land M."/>
            <person name="Hauser L."/>
            <person name="Kyrpides N."/>
            <person name="Ivanova N."/>
            <person name="Pagani I."/>
            <person name="Vogl K."/>
            <person name="Liu Z."/>
            <person name="Frigaard N.-U."/>
            <person name="Bryant D."/>
            <person name="Woyke T."/>
        </authorList>
    </citation>
    <scope>NUCLEOTIDE SEQUENCE [LARGE SCALE GENOMIC DNA]</scope>
    <source>
        <strain evidence="2">ATCC 17096 / DSM 198 / 6111</strain>
    </source>
</reference>
<dbReference type="eggNOG" id="ENOG5033TH0">
    <property type="taxonomic scope" value="Bacteria"/>
</dbReference>
<accession>I3Y5F7</accession>
<dbReference type="AlphaFoldDB" id="I3Y5F7"/>
<organism evidence="1 2">
    <name type="scientific">Thiocystis violascens (strain ATCC 17096 / DSM 198 / 6111)</name>
    <name type="common">Chromatium violascens</name>
    <dbReference type="NCBI Taxonomy" id="765911"/>
    <lineage>
        <taxon>Bacteria</taxon>
        <taxon>Pseudomonadati</taxon>
        <taxon>Pseudomonadota</taxon>
        <taxon>Gammaproteobacteria</taxon>
        <taxon>Chromatiales</taxon>
        <taxon>Chromatiaceae</taxon>
        <taxon>Thiocystis</taxon>
    </lineage>
</organism>
<sequence length="253" mass="29010">MNAGAPLVFVSTFKLIDMLIEWVFEENKVTSTFRFDQKLKELKRSHVFPPFIESRIWLRERLAGFYSTLEPLRGTIIHDKHFTATDGGIRVASSKKGTIGPLVEISAYNLRKLAVAIVSILRYVDGTWRIDDFQEKALRYNLDELAALHGLPSLNQRPPFHTCVRVYLTGSDPLLADLMLMRSDLAAKYADQDLSFDLRVLIVKKGEVVDAYLFPWSVCGSQGTEWWSRIINIHEYKTAIPEDIQREHLRNLG</sequence>
<dbReference type="HOGENOM" id="CLU_070061_0_0_6"/>
<protein>
    <submittedName>
        <fullName evidence="1">Uncharacterized protein</fullName>
    </submittedName>
</protein>
<dbReference type="KEGG" id="tvi:Thivi_0149"/>